<reference evidence="3 4" key="1">
    <citation type="submission" date="2016-10" db="EMBL/GenBank/DDBJ databases">
        <authorList>
            <person name="de Groot N.N."/>
        </authorList>
    </citation>
    <scope>NUCLEOTIDE SEQUENCE [LARGE SCALE GENOMIC DNA]</scope>
    <source>
        <strain evidence="3 4">DSM 22489</strain>
    </source>
</reference>
<dbReference type="PANTHER" id="PTHR23028">
    <property type="entry name" value="ACETYLTRANSFERASE"/>
    <property type="match status" value="1"/>
</dbReference>
<dbReference type="AlphaFoldDB" id="A0A1H6BZ64"/>
<feature type="transmembrane region" description="Helical" evidence="1">
    <location>
        <begin position="44"/>
        <end position="65"/>
    </location>
</feature>
<dbReference type="GO" id="GO:0016020">
    <property type="term" value="C:membrane"/>
    <property type="evidence" value="ECO:0007669"/>
    <property type="project" value="TreeGrafter"/>
</dbReference>
<feature type="transmembrane region" description="Helical" evidence="1">
    <location>
        <begin position="213"/>
        <end position="233"/>
    </location>
</feature>
<dbReference type="OrthoDB" id="109010at2"/>
<feature type="transmembrane region" description="Helical" evidence="1">
    <location>
        <begin position="306"/>
        <end position="326"/>
    </location>
</feature>
<evidence type="ECO:0000259" key="2">
    <source>
        <dbReference type="Pfam" id="PF01757"/>
    </source>
</evidence>
<feature type="transmembrane region" description="Helical" evidence="1">
    <location>
        <begin position="188"/>
        <end position="206"/>
    </location>
</feature>
<dbReference type="RefSeq" id="WP_160115263.1">
    <property type="nucleotide sequence ID" value="NZ_FNVA01000008.1"/>
</dbReference>
<dbReference type="GO" id="GO:0000271">
    <property type="term" value="P:polysaccharide biosynthetic process"/>
    <property type="evidence" value="ECO:0007669"/>
    <property type="project" value="TreeGrafter"/>
</dbReference>
<dbReference type="Proteomes" id="UP000236728">
    <property type="component" value="Unassembled WGS sequence"/>
</dbReference>
<feature type="domain" description="Acyltransferase 3" evidence="2">
    <location>
        <begin position="11"/>
        <end position="317"/>
    </location>
</feature>
<gene>
    <name evidence="3" type="ORF">SAMN05421819_4087</name>
</gene>
<feature type="transmembrane region" description="Helical" evidence="1">
    <location>
        <begin position="85"/>
        <end position="106"/>
    </location>
</feature>
<sequence length="355" mass="40339">MPKEQTGPLVNLDFVRSFAVALVVISHASGYAHRPRVLGYDIWFFGILGVCIFFVHTTLVLMWSLQRDADTLSFYLRRIFRLWPLWAVVFGLYLGLHIAASPYYAFDFRYFAPRRKEVLANILLVFNLVFGANVVGASWSLPVEMQMYVLLPFLFAYVRAHRLLWPLLVLDALLCLTAYTQLPAINTSLLFCGGLFLPGAMAYVLFQRERKLLPSFLFPPWVVALVLAVNTWGSKQQNSIRGGWILCLLLGLSLPHFREMQSAVIRNASAIIARYSYSIYLAHIPCLAVAMHYWPRGGTVERTLVFFVTLTASCYLLYHLIEAPFIRVGARIARRLNGRSRLTLAQQTTDLNPAP</sequence>
<evidence type="ECO:0000313" key="3">
    <source>
        <dbReference type="EMBL" id="SEG65991.1"/>
    </source>
</evidence>
<evidence type="ECO:0000313" key="4">
    <source>
        <dbReference type="Proteomes" id="UP000236728"/>
    </source>
</evidence>
<organism evidence="3 4">
    <name type="scientific">Bryocella elongata</name>
    <dbReference type="NCBI Taxonomy" id="863522"/>
    <lineage>
        <taxon>Bacteria</taxon>
        <taxon>Pseudomonadati</taxon>
        <taxon>Acidobacteriota</taxon>
        <taxon>Terriglobia</taxon>
        <taxon>Terriglobales</taxon>
        <taxon>Acidobacteriaceae</taxon>
        <taxon>Bryocella</taxon>
    </lineage>
</organism>
<dbReference type="EMBL" id="FNVA01000008">
    <property type="protein sequence ID" value="SEG65991.1"/>
    <property type="molecule type" value="Genomic_DNA"/>
</dbReference>
<protein>
    <submittedName>
        <fullName evidence="3">Peptidoglycan/LPS O-acetylase OafA/YrhL, contains acyltransferase and SGNH-hydrolase domains</fullName>
    </submittedName>
</protein>
<accession>A0A1H6BZ64</accession>
<keyword evidence="3" id="KW-0808">Transferase</keyword>
<dbReference type="GO" id="GO:0016747">
    <property type="term" value="F:acyltransferase activity, transferring groups other than amino-acyl groups"/>
    <property type="evidence" value="ECO:0007669"/>
    <property type="project" value="InterPro"/>
</dbReference>
<keyword evidence="1" id="KW-0472">Membrane</keyword>
<feature type="transmembrane region" description="Helical" evidence="1">
    <location>
        <begin position="239"/>
        <end position="257"/>
    </location>
</feature>
<keyword evidence="1" id="KW-1133">Transmembrane helix</keyword>
<dbReference type="PANTHER" id="PTHR23028:SF53">
    <property type="entry name" value="ACYL_TRANSF_3 DOMAIN-CONTAINING PROTEIN"/>
    <property type="match status" value="1"/>
</dbReference>
<keyword evidence="4" id="KW-1185">Reference proteome</keyword>
<dbReference type="InterPro" id="IPR002656">
    <property type="entry name" value="Acyl_transf_3_dom"/>
</dbReference>
<keyword evidence="3" id="KW-0378">Hydrolase</keyword>
<keyword evidence="1" id="KW-0812">Transmembrane</keyword>
<keyword evidence="3" id="KW-0012">Acyltransferase</keyword>
<evidence type="ECO:0000256" key="1">
    <source>
        <dbReference type="SAM" id="Phobius"/>
    </source>
</evidence>
<name>A0A1H6BZ64_9BACT</name>
<dbReference type="GO" id="GO:0016787">
    <property type="term" value="F:hydrolase activity"/>
    <property type="evidence" value="ECO:0007669"/>
    <property type="project" value="UniProtKB-KW"/>
</dbReference>
<dbReference type="InterPro" id="IPR050879">
    <property type="entry name" value="Acyltransferase_3"/>
</dbReference>
<dbReference type="Pfam" id="PF01757">
    <property type="entry name" value="Acyl_transf_3"/>
    <property type="match status" value="1"/>
</dbReference>
<feature type="transmembrane region" description="Helical" evidence="1">
    <location>
        <begin position="118"/>
        <end position="135"/>
    </location>
</feature>
<feature type="transmembrane region" description="Helical" evidence="1">
    <location>
        <begin position="277"/>
        <end position="294"/>
    </location>
</feature>
<proteinExistence type="predicted"/>